<gene>
    <name evidence="1" type="ORF">FACUT_4391</name>
</gene>
<dbReference type="OrthoDB" id="5016722at2759"/>
<keyword evidence="2" id="KW-1185">Reference proteome</keyword>
<dbReference type="AlphaFoldDB" id="A0A8H4NUW9"/>
<comment type="caution">
    <text evidence="1">The sequence shown here is derived from an EMBL/GenBank/DDBJ whole genome shotgun (WGS) entry which is preliminary data.</text>
</comment>
<name>A0A8H4NUW9_9HYPO</name>
<sequence length="223" mass="26191">MCDQFLPFRSNKFVSELRQEYKQRMSNFAEDLSQVYELRVKVDRANRKFKETIGKQLDHLMLLHSEILQEANAIRTGDSLLLTEQDITALSQHPGIQVIPEHWLACVLDNIGENEKLKAQEKMVKNRYCELYHQKGRPRITRNKGHYTRRMDWYARHLFSQKGAAEDGRRLIKIVKRLEFLKLYGEPDVSETEFEHDLSARTNVSGEALRPRANGKTTDIRVY</sequence>
<dbReference type="Proteomes" id="UP000536711">
    <property type="component" value="Unassembled WGS sequence"/>
</dbReference>
<organism evidence="1 2">
    <name type="scientific">Fusarium acutatum</name>
    <dbReference type="NCBI Taxonomy" id="78861"/>
    <lineage>
        <taxon>Eukaryota</taxon>
        <taxon>Fungi</taxon>
        <taxon>Dikarya</taxon>
        <taxon>Ascomycota</taxon>
        <taxon>Pezizomycotina</taxon>
        <taxon>Sordariomycetes</taxon>
        <taxon>Hypocreomycetidae</taxon>
        <taxon>Hypocreales</taxon>
        <taxon>Nectriaceae</taxon>
        <taxon>Fusarium</taxon>
        <taxon>Fusarium fujikuroi species complex</taxon>
    </lineage>
</organism>
<evidence type="ECO:0000313" key="1">
    <source>
        <dbReference type="EMBL" id="KAF4439037.1"/>
    </source>
</evidence>
<proteinExistence type="predicted"/>
<accession>A0A8H4NUW9</accession>
<evidence type="ECO:0000313" key="2">
    <source>
        <dbReference type="Proteomes" id="UP000536711"/>
    </source>
</evidence>
<reference evidence="1 2" key="1">
    <citation type="submission" date="2020-01" db="EMBL/GenBank/DDBJ databases">
        <title>Identification and distribution of gene clusters putatively required for synthesis of sphingolipid metabolism inhibitors in phylogenetically diverse species of the filamentous fungus Fusarium.</title>
        <authorList>
            <person name="Kim H.-S."/>
            <person name="Busman M."/>
            <person name="Brown D.W."/>
            <person name="Divon H."/>
            <person name="Uhlig S."/>
            <person name="Proctor R.H."/>
        </authorList>
    </citation>
    <scope>NUCLEOTIDE SEQUENCE [LARGE SCALE GENOMIC DNA]</scope>
    <source>
        <strain evidence="1 2">NRRL 13308</strain>
    </source>
</reference>
<dbReference type="EMBL" id="JAADJF010000098">
    <property type="protein sequence ID" value="KAF4439037.1"/>
    <property type="molecule type" value="Genomic_DNA"/>
</dbReference>
<protein>
    <submittedName>
        <fullName evidence="1">Uncharacterized protein</fullName>
    </submittedName>
</protein>